<feature type="transmembrane region" description="Helical" evidence="2">
    <location>
        <begin position="30"/>
        <end position="48"/>
    </location>
</feature>
<dbReference type="RefSeq" id="WP_211290570.1">
    <property type="nucleotide sequence ID" value="NZ_CP022521.1"/>
</dbReference>
<feature type="transmembrane region" description="Helical" evidence="2">
    <location>
        <begin position="306"/>
        <end position="332"/>
    </location>
</feature>
<organism evidence="3 4">
    <name type="scientific">Actinoalloteichus hoggarensis</name>
    <dbReference type="NCBI Taxonomy" id="1470176"/>
    <lineage>
        <taxon>Bacteria</taxon>
        <taxon>Bacillati</taxon>
        <taxon>Actinomycetota</taxon>
        <taxon>Actinomycetes</taxon>
        <taxon>Pseudonocardiales</taxon>
        <taxon>Pseudonocardiaceae</taxon>
        <taxon>Actinoalloteichus</taxon>
    </lineage>
</organism>
<dbReference type="Pfam" id="PF01757">
    <property type="entry name" value="Acyl_transf_3"/>
    <property type="match status" value="1"/>
</dbReference>
<dbReference type="AlphaFoldDB" id="A0A221W227"/>
<reference evidence="3 4" key="1">
    <citation type="submission" date="2017-07" db="EMBL/GenBank/DDBJ databases">
        <title>Complete genome sequence of Actinoalloteichus hoggarensis DSM 45943, type strain of Actinoalloteichus hoggarensis.</title>
        <authorList>
            <person name="Ruckert C."/>
            <person name="Nouioui I."/>
            <person name="Willmese J."/>
            <person name="van Wezel G."/>
            <person name="Klenk H.-P."/>
            <person name="Kalinowski J."/>
            <person name="Zotchev S.B."/>
        </authorList>
    </citation>
    <scope>NUCLEOTIDE SEQUENCE [LARGE SCALE GENOMIC DNA]</scope>
    <source>
        <strain evidence="3 4">DSM 45943</strain>
    </source>
</reference>
<dbReference type="Proteomes" id="UP000204221">
    <property type="component" value="Chromosome"/>
</dbReference>
<accession>A0A221W227</accession>
<evidence type="ECO:0000313" key="3">
    <source>
        <dbReference type="EMBL" id="ASO19739.1"/>
    </source>
</evidence>
<dbReference type="GO" id="GO:0016747">
    <property type="term" value="F:acyltransferase activity, transferring groups other than amino-acyl groups"/>
    <property type="evidence" value="ECO:0007669"/>
    <property type="project" value="InterPro"/>
</dbReference>
<keyword evidence="2" id="KW-1133">Transmembrane helix</keyword>
<gene>
    <name evidence="3" type="ORF">AHOG_10480</name>
</gene>
<feature type="transmembrane region" description="Helical" evidence="2">
    <location>
        <begin position="203"/>
        <end position="222"/>
    </location>
</feature>
<sequence length="401" mass="43527">MRRSTAGSPLGRIGRLAAQAGDDRDRVVDLLRAASIVVVILWHWTLSVTQQRADGVLIMPNPIPQVPFGWAATWLLQVMPVFFLVGGYANLAGWRSARRVGGGTGLFLSRRVRRLLTPLVVFLIVWAAVETVSWAVGLPGARIYGPVLASPLWFIAVYLVAVLLVPITARLHDRAPLRTLAVLGLAVALFDLGRFALGLSALAWINTVLVWIFVHQLGYLHRDGTMPGLARSRLLVLTGGAFLGLVLLTGPLGYPRSMVAHEGVELSNMYPTTAAIAVLGVFQLGVVMLARPALGRWLERRRVWTAVVAANTVIMTMFVWHMTALLLALGTYHALGFELLRQPTAQWWAQRPVWLLLPAVFLALLVVVFHRAEVGSRRSSPSPDAAADSATGSGTGRSTGD</sequence>
<keyword evidence="2" id="KW-0812">Transmembrane</keyword>
<feature type="compositionally biased region" description="Low complexity" evidence="1">
    <location>
        <begin position="377"/>
        <end position="392"/>
    </location>
</feature>
<feature type="region of interest" description="Disordered" evidence="1">
    <location>
        <begin position="376"/>
        <end position="401"/>
    </location>
</feature>
<name>A0A221W227_9PSEU</name>
<keyword evidence="2" id="KW-0472">Membrane</keyword>
<evidence type="ECO:0000256" key="2">
    <source>
        <dbReference type="SAM" id="Phobius"/>
    </source>
</evidence>
<dbReference type="EMBL" id="CP022521">
    <property type="protein sequence ID" value="ASO19739.1"/>
    <property type="molecule type" value="Genomic_DNA"/>
</dbReference>
<proteinExistence type="predicted"/>
<dbReference type="InterPro" id="IPR002656">
    <property type="entry name" value="Acyl_transf_3_dom"/>
</dbReference>
<feature type="transmembrane region" description="Helical" evidence="2">
    <location>
        <begin position="115"/>
        <end position="137"/>
    </location>
</feature>
<evidence type="ECO:0000313" key="4">
    <source>
        <dbReference type="Proteomes" id="UP000204221"/>
    </source>
</evidence>
<feature type="transmembrane region" description="Helical" evidence="2">
    <location>
        <begin position="234"/>
        <end position="254"/>
    </location>
</feature>
<keyword evidence="3" id="KW-0012">Acyltransferase</keyword>
<feature type="transmembrane region" description="Helical" evidence="2">
    <location>
        <begin position="68"/>
        <end position="94"/>
    </location>
</feature>
<evidence type="ECO:0000256" key="1">
    <source>
        <dbReference type="SAM" id="MobiDB-lite"/>
    </source>
</evidence>
<feature type="transmembrane region" description="Helical" evidence="2">
    <location>
        <begin position="352"/>
        <end position="369"/>
    </location>
</feature>
<feature type="transmembrane region" description="Helical" evidence="2">
    <location>
        <begin position="177"/>
        <end position="197"/>
    </location>
</feature>
<feature type="transmembrane region" description="Helical" evidence="2">
    <location>
        <begin position="143"/>
        <end position="165"/>
    </location>
</feature>
<keyword evidence="4" id="KW-1185">Reference proteome</keyword>
<keyword evidence="3" id="KW-0808">Transferase</keyword>
<dbReference type="KEGG" id="ahg:AHOG_10480"/>
<feature type="transmembrane region" description="Helical" evidence="2">
    <location>
        <begin position="274"/>
        <end position="294"/>
    </location>
</feature>
<protein>
    <submittedName>
        <fullName evidence="3">Acyltransferase family protein</fullName>
    </submittedName>
</protein>